<protein>
    <submittedName>
        <fullName evidence="2">PqqD family protein</fullName>
    </submittedName>
</protein>
<reference evidence="1 4" key="3">
    <citation type="journal article" date="2019" name="Nat. Med.">
        <title>A library of human gut bacterial isolates paired with longitudinal multiomics data enables mechanistic microbiome research.</title>
        <authorList>
            <person name="Poyet M."/>
            <person name="Groussin M."/>
            <person name="Gibbons S.M."/>
            <person name="Avila-Pacheco J."/>
            <person name="Jiang X."/>
            <person name="Kearney S.M."/>
            <person name="Perrotta A.R."/>
            <person name="Berdy B."/>
            <person name="Zhao S."/>
            <person name="Lieberman T.D."/>
            <person name="Swanson P.K."/>
            <person name="Smith M."/>
            <person name="Roesemann S."/>
            <person name="Alexander J.E."/>
            <person name="Rich S.A."/>
            <person name="Livny J."/>
            <person name="Vlamakis H."/>
            <person name="Clish C."/>
            <person name="Bullock K."/>
            <person name="Deik A."/>
            <person name="Scott J."/>
            <person name="Pierce K.A."/>
            <person name="Xavier R.J."/>
            <person name="Alm E.J."/>
        </authorList>
    </citation>
    <scope>NUCLEOTIDE SEQUENCE [LARGE SCALE GENOMIC DNA]</scope>
    <source>
        <strain evidence="1 4">BIOML-A266</strain>
    </source>
</reference>
<dbReference type="RefSeq" id="WP_018695035.1">
    <property type="nucleotide sequence ID" value="NZ_AP025562.1"/>
</dbReference>
<dbReference type="AlphaFoldDB" id="A0A1Y3QY47"/>
<evidence type="ECO:0000313" key="2">
    <source>
        <dbReference type="EMBL" id="OUN04566.1"/>
    </source>
</evidence>
<proteinExistence type="predicted"/>
<sequence>MKISENFKVREMAGEHVIIMPGRCGADMTRILALNDSSLYLWEALGGKDFTTGDAAALLLERYDVDEATAQRDAEAWAAKLAECGVLE</sequence>
<comment type="caution">
    <text evidence="2">The sequence shown here is derived from an EMBL/GenBank/DDBJ whole genome shotgun (WGS) entry which is preliminary data.</text>
</comment>
<name>A0A1Y3QY47_9BACT</name>
<dbReference type="InterPro" id="IPR041881">
    <property type="entry name" value="PqqD_sf"/>
</dbReference>
<gene>
    <name evidence="2" type="ORF">B5G41_04470</name>
    <name evidence="1" type="ORF">F2Y10_12155</name>
</gene>
<dbReference type="EMBL" id="VVXH01000013">
    <property type="protein sequence ID" value="KAA2376841.1"/>
    <property type="molecule type" value="Genomic_DNA"/>
</dbReference>
<dbReference type="OrthoDB" id="9795908at2"/>
<reference evidence="2" key="2">
    <citation type="journal article" date="2018" name="BMC Genomics">
        <title>Whole genome sequencing and function prediction of 133 gut anaerobes isolated from chicken caecum in pure cultures.</title>
        <authorList>
            <person name="Medvecky M."/>
            <person name="Cejkova D."/>
            <person name="Polansky O."/>
            <person name="Karasova D."/>
            <person name="Kubasova T."/>
            <person name="Cizek A."/>
            <person name="Rychlik I."/>
        </authorList>
    </citation>
    <scope>NUCLEOTIDE SEQUENCE</scope>
    <source>
        <strain evidence="2">An90</strain>
    </source>
</reference>
<evidence type="ECO:0000313" key="1">
    <source>
        <dbReference type="EMBL" id="KAA2376841.1"/>
    </source>
</evidence>
<evidence type="ECO:0000313" key="4">
    <source>
        <dbReference type="Proteomes" id="UP000322940"/>
    </source>
</evidence>
<dbReference type="EMBL" id="NFHB01000002">
    <property type="protein sequence ID" value="OUN04566.1"/>
    <property type="molecule type" value="Genomic_DNA"/>
</dbReference>
<dbReference type="eggNOG" id="ENOG5033BC0">
    <property type="taxonomic scope" value="Bacteria"/>
</dbReference>
<reference evidence="3" key="1">
    <citation type="submission" date="2017-04" db="EMBL/GenBank/DDBJ databases">
        <title>Function of individual gut microbiota members based on whole genome sequencing of pure cultures obtained from chicken caecum.</title>
        <authorList>
            <person name="Medvecky M."/>
            <person name="Cejkova D."/>
            <person name="Polansky O."/>
            <person name="Karasova D."/>
            <person name="Kubasova T."/>
            <person name="Cizek A."/>
            <person name="Rychlik I."/>
        </authorList>
    </citation>
    <scope>NUCLEOTIDE SEQUENCE [LARGE SCALE GENOMIC DNA]</scope>
    <source>
        <strain evidence="3">An90</strain>
    </source>
</reference>
<evidence type="ECO:0000313" key="3">
    <source>
        <dbReference type="Proteomes" id="UP000195772"/>
    </source>
</evidence>
<accession>A0A1Y3QY47</accession>
<dbReference type="Gene3D" id="1.10.10.1150">
    <property type="entry name" value="Coenzyme PQQ synthesis protein D (PqqD)"/>
    <property type="match status" value="1"/>
</dbReference>
<organism evidence="2 3">
    <name type="scientific">Alistipes onderdonkii</name>
    <dbReference type="NCBI Taxonomy" id="328813"/>
    <lineage>
        <taxon>Bacteria</taxon>
        <taxon>Pseudomonadati</taxon>
        <taxon>Bacteroidota</taxon>
        <taxon>Bacteroidia</taxon>
        <taxon>Bacteroidales</taxon>
        <taxon>Rikenellaceae</taxon>
        <taxon>Alistipes</taxon>
    </lineage>
</organism>
<dbReference type="InterPro" id="IPR008792">
    <property type="entry name" value="PQQD"/>
</dbReference>
<dbReference type="Pfam" id="PF05402">
    <property type="entry name" value="PqqD"/>
    <property type="match status" value="1"/>
</dbReference>
<dbReference type="Proteomes" id="UP000195772">
    <property type="component" value="Unassembled WGS sequence"/>
</dbReference>
<dbReference type="Proteomes" id="UP000322940">
    <property type="component" value="Unassembled WGS sequence"/>
</dbReference>